<name>H3ZHM8_9ALTE</name>
<keyword evidence="10" id="KW-1185">Reference proteome</keyword>
<keyword evidence="3" id="KW-1003">Cell membrane</keyword>
<comment type="caution">
    <text evidence="9">The sequence shown here is derived from an EMBL/GenBank/DDBJ whole genome shotgun (WGS) entry which is preliminary data.</text>
</comment>
<dbReference type="GO" id="GO:0005886">
    <property type="term" value="C:plasma membrane"/>
    <property type="evidence" value="ECO:0007669"/>
    <property type="project" value="UniProtKB-SubCell"/>
</dbReference>
<feature type="transmembrane region" description="Helical" evidence="8">
    <location>
        <begin position="83"/>
        <end position="105"/>
    </location>
</feature>
<reference evidence="9 10" key="1">
    <citation type="journal article" date="2012" name="J. Bacteriol.">
        <title>Genome Sequence of Extracellular-Protease-Producing Alishewanella jeotgali Isolated from Traditional Korean Fermented Seafood.</title>
        <authorList>
            <person name="Jung J."/>
            <person name="Chun J."/>
            <person name="Park W."/>
        </authorList>
    </citation>
    <scope>NUCLEOTIDE SEQUENCE [LARGE SCALE GENOMIC DNA]</scope>
    <source>
        <strain evidence="9 10">KCTC 22429</strain>
    </source>
</reference>
<dbReference type="PANTHER" id="PTHR39342">
    <property type="entry name" value="UPF0283 MEMBRANE PROTEIN YCJF"/>
    <property type="match status" value="1"/>
</dbReference>
<dbReference type="EMBL" id="AHTH01000048">
    <property type="protein sequence ID" value="EHR39887.1"/>
    <property type="molecule type" value="Genomic_DNA"/>
</dbReference>
<keyword evidence="7 8" id="KW-0472">Membrane</keyword>
<keyword evidence="6 8" id="KW-1133">Transmembrane helix</keyword>
<gene>
    <name evidence="9" type="ORF">AJE_14445</name>
</gene>
<evidence type="ECO:0000256" key="4">
    <source>
        <dbReference type="ARBA" id="ARBA00022519"/>
    </source>
</evidence>
<sequence length="336" mass="37006">MKPLKSAQHFSQEQIAAMELPKARQQLEPQPLLPLDDVAPPEPSASSRFSVLWLAAMCALLALISLGLWQWTAWLTQQWQQSLLAGTLVSLFSGAVLTILLVLCYREWRLWRQLQRNQQWQQQAQRIAANVQFGEALPLCDAILRALPPDALTQTAIADWRAAIKPEHSDTEILTLFEQQLLQPLDRQAQQLIWRGATDSSLAVAISPFALADMLLVLWRSSRMLRQLARLYGAPVGQLRSLVLIKQAIATLLWAGSSELALDMAADVLSSELTAKLSARAGQGVVAGLLVARLGNIAMMQLRPLPLAQSQKIQPAQLAKALVGRFSPAEPTANKS</sequence>
<evidence type="ECO:0000256" key="2">
    <source>
        <dbReference type="ARBA" id="ARBA00008255"/>
    </source>
</evidence>
<keyword evidence="5 8" id="KW-0812">Transmembrane</keyword>
<feature type="transmembrane region" description="Helical" evidence="8">
    <location>
        <begin position="51"/>
        <end position="71"/>
    </location>
</feature>
<dbReference type="eggNOG" id="COG3768">
    <property type="taxonomic scope" value="Bacteria"/>
</dbReference>
<dbReference type="Pfam" id="PF05128">
    <property type="entry name" value="DUF697"/>
    <property type="match status" value="1"/>
</dbReference>
<evidence type="ECO:0008006" key="11">
    <source>
        <dbReference type="Google" id="ProtNLM"/>
    </source>
</evidence>
<evidence type="ECO:0000313" key="10">
    <source>
        <dbReference type="Proteomes" id="UP000012046"/>
    </source>
</evidence>
<proteinExistence type="inferred from homology"/>
<protein>
    <recommendedName>
        <fullName evidence="11">TIGR01620 family protein</fullName>
    </recommendedName>
</protein>
<comment type="similarity">
    <text evidence="2">Belongs to the UPF0283 family.</text>
</comment>
<dbReference type="AlphaFoldDB" id="H3ZHM8"/>
<dbReference type="STRING" id="1129374.AJE_14445"/>
<evidence type="ECO:0000256" key="6">
    <source>
        <dbReference type="ARBA" id="ARBA00022989"/>
    </source>
</evidence>
<dbReference type="Proteomes" id="UP000012046">
    <property type="component" value="Unassembled WGS sequence"/>
</dbReference>
<keyword evidence="4" id="KW-0997">Cell inner membrane</keyword>
<dbReference type="PATRIC" id="fig|1129374.4.peg.2859"/>
<dbReference type="RefSeq" id="WP_008951459.1">
    <property type="nucleotide sequence ID" value="NZ_AHTH01000048.1"/>
</dbReference>
<evidence type="ECO:0000256" key="1">
    <source>
        <dbReference type="ARBA" id="ARBA00004429"/>
    </source>
</evidence>
<organism evidence="9 10">
    <name type="scientific">Alishewanella jeotgali KCTC 22429</name>
    <dbReference type="NCBI Taxonomy" id="1129374"/>
    <lineage>
        <taxon>Bacteria</taxon>
        <taxon>Pseudomonadati</taxon>
        <taxon>Pseudomonadota</taxon>
        <taxon>Gammaproteobacteria</taxon>
        <taxon>Alteromonadales</taxon>
        <taxon>Alteromonadaceae</taxon>
        <taxon>Alishewanella</taxon>
    </lineage>
</organism>
<dbReference type="InterPro" id="IPR021147">
    <property type="entry name" value="DUF697"/>
</dbReference>
<dbReference type="PANTHER" id="PTHR39342:SF1">
    <property type="entry name" value="UPF0283 MEMBRANE PROTEIN YCJF"/>
    <property type="match status" value="1"/>
</dbReference>
<accession>H3ZHM8</accession>
<evidence type="ECO:0000256" key="3">
    <source>
        <dbReference type="ARBA" id="ARBA00022475"/>
    </source>
</evidence>
<dbReference type="InterPro" id="IPR006507">
    <property type="entry name" value="UPF0283"/>
</dbReference>
<evidence type="ECO:0000256" key="5">
    <source>
        <dbReference type="ARBA" id="ARBA00022692"/>
    </source>
</evidence>
<evidence type="ECO:0000256" key="7">
    <source>
        <dbReference type="ARBA" id="ARBA00023136"/>
    </source>
</evidence>
<dbReference type="NCBIfam" id="TIGR01620">
    <property type="entry name" value="hyp_HI0043"/>
    <property type="match status" value="1"/>
</dbReference>
<evidence type="ECO:0000256" key="8">
    <source>
        <dbReference type="SAM" id="Phobius"/>
    </source>
</evidence>
<comment type="subcellular location">
    <subcellularLocation>
        <location evidence="1">Cell inner membrane</location>
        <topology evidence="1">Multi-pass membrane protein</topology>
    </subcellularLocation>
</comment>
<evidence type="ECO:0000313" key="9">
    <source>
        <dbReference type="EMBL" id="EHR39887.1"/>
    </source>
</evidence>